<dbReference type="HOGENOM" id="CLU_2183315_0_0_1"/>
<protein>
    <submittedName>
        <fullName evidence="1">Uncharacterized protein</fullName>
    </submittedName>
</protein>
<dbReference type="RefSeq" id="XP_003175810.1">
    <property type="nucleotide sequence ID" value="XM_003175762.1"/>
</dbReference>
<dbReference type="VEuPathDB" id="FungiDB:MGYG_03330"/>
<organism evidence="2">
    <name type="scientific">Arthroderma gypseum (strain ATCC MYA-4604 / CBS 118893)</name>
    <name type="common">Microsporum gypseum</name>
    <dbReference type="NCBI Taxonomy" id="535722"/>
    <lineage>
        <taxon>Eukaryota</taxon>
        <taxon>Fungi</taxon>
        <taxon>Dikarya</taxon>
        <taxon>Ascomycota</taxon>
        <taxon>Pezizomycotina</taxon>
        <taxon>Eurotiomycetes</taxon>
        <taxon>Eurotiomycetidae</taxon>
        <taxon>Onygenales</taxon>
        <taxon>Arthrodermataceae</taxon>
        <taxon>Nannizzia</taxon>
    </lineage>
</organism>
<sequence>MLIRFPRVKSYDDGTVRDDDLAETMIEMSRYAMQVGVPLSGVAHSPFSEEWILNGRETKSCIRNKRVDNLRGSSASKSFNLITVRRLCTEYGIKGNKKLPGGKTTPPHH</sequence>
<gene>
    <name evidence="1" type="ORF">MGYG_03330</name>
</gene>
<dbReference type="GeneID" id="10031120"/>
<dbReference type="EMBL" id="DS989823">
    <property type="protein sequence ID" value="EFR00328.1"/>
    <property type="molecule type" value="Genomic_DNA"/>
</dbReference>
<accession>E4UN26</accession>
<dbReference type="InParanoid" id="E4UN26"/>
<reference evidence="2" key="1">
    <citation type="journal article" date="2012" name="MBio">
        <title>Comparative genome analysis of Trichophyton rubrum and related dermatophytes reveals candidate genes involved in infection.</title>
        <authorList>
            <person name="Martinez D.A."/>
            <person name="Oliver B.G."/>
            <person name="Graeser Y."/>
            <person name="Goldberg J.M."/>
            <person name="Li W."/>
            <person name="Martinez-Rossi N.M."/>
            <person name="Monod M."/>
            <person name="Shelest E."/>
            <person name="Barton R.C."/>
            <person name="Birch E."/>
            <person name="Brakhage A.A."/>
            <person name="Chen Z."/>
            <person name="Gurr S.J."/>
            <person name="Heiman D."/>
            <person name="Heitman J."/>
            <person name="Kosti I."/>
            <person name="Rossi A."/>
            <person name="Saif S."/>
            <person name="Samalova M."/>
            <person name="Saunders C.W."/>
            <person name="Shea T."/>
            <person name="Summerbell R.C."/>
            <person name="Xu J."/>
            <person name="Young S."/>
            <person name="Zeng Q."/>
            <person name="Birren B.W."/>
            <person name="Cuomo C.A."/>
            <person name="White T.C."/>
        </authorList>
    </citation>
    <scope>NUCLEOTIDE SEQUENCE [LARGE SCALE GENOMIC DNA]</scope>
    <source>
        <strain evidence="2">ATCC MYA-4604 / CBS 118893</strain>
    </source>
</reference>
<dbReference type="AlphaFoldDB" id="E4UN26"/>
<proteinExistence type="predicted"/>
<keyword evidence="2" id="KW-1185">Reference proteome</keyword>
<evidence type="ECO:0000313" key="2">
    <source>
        <dbReference type="Proteomes" id="UP000002669"/>
    </source>
</evidence>
<dbReference type="Proteomes" id="UP000002669">
    <property type="component" value="Unassembled WGS sequence"/>
</dbReference>
<evidence type="ECO:0000313" key="1">
    <source>
        <dbReference type="EMBL" id="EFR00328.1"/>
    </source>
</evidence>
<name>E4UN26_ARTGP</name>